<organism evidence="3">
    <name type="scientific">Stygiella incarcerata</name>
    <dbReference type="NCBI Taxonomy" id="1712417"/>
    <lineage>
        <taxon>Eukaryota</taxon>
        <taxon>Discoba</taxon>
        <taxon>Jakobida</taxon>
        <taxon>Andalucina</taxon>
        <taxon>Stygiellidae</taxon>
        <taxon>Stygiella</taxon>
    </lineage>
</organism>
<feature type="compositionally biased region" description="Basic and acidic residues" evidence="1">
    <location>
        <begin position="280"/>
        <end position="297"/>
    </location>
</feature>
<feature type="compositionally biased region" description="Acidic residues" evidence="1">
    <location>
        <begin position="550"/>
        <end position="564"/>
    </location>
</feature>
<feature type="domain" description="UBA" evidence="2">
    <location>
        <begin position="676"/>
        <end position="716"/>
    </location>
</feature>
<feature type="compositionally biased region" description="Acidic residues" evidence="1">
    <location>
        <begin position="48"/>
        <end position="60"/>
    </location>
</feature>
<feature type="compositionally biased region" description="Polar residues" evidence="1">
    <location>
        <begin position="1"/>
        <end position="15"/>
    </location>
</feature>
<dbReference type="SUPFAM" id="SSF50891">
    <property type="entry name" value="Cyclophilin-like"/>
    <property type="match status" value="1"/>
</dbReference>
<dbReference type="PANTHER" id="PTHR35711">
    <property type="entry name" value="EXPRESSED PROTEIN"/>
    <property type="match status" value="1"/>
</dbReference>
<accession>A0A192ZI17</accession>
<dbReference type="InterPro" id="IPR029000">
    <property type="entry name" value="Cyclophilin-like_dom_sf"/>
</dbReference>
<dbReference type="CDD" id="cd14281">
    <property type="entry name" value="UBA2_Rad23_like"/>
    <property type="match status" value="1"/>
</dbReference>
<feature type="region of interest" description="Disordered" evidence="1">
    <location>
        <begin position="719"/>
        <end position="755"/>
    </location>
</feature>
<evidence type="ECO:0000313" key="3">
    <source>
        <dbReference type="EMBL" id="ANM86173.1"/>
    </source>
</evidence>
<proteinExistence type="evidence at transcript level"/>
<dbReference type="EMBL" id="KX235444">
    <property type="protein sequence ID" value="ANM86173.1"/>
    <property type="molecule type" value="mRNA"/>
</dbReference>
<feature type="compositionally biased region" description="Acidic residues" evidence="1">
    <location>
        <begin position="505"/>
        <end position="539"/>
    </location>
</feature>
<gene>
    <name evidence="3" type="primary">rad23</name>
</gene>
<protein>
    <submittedName>
        <fullName evidence="3">Putative DNA repair protein RAD23</fullName>
    </submittedName>
</protein>
<dbReference type="Pfam" id="PF00627">
    <property type="entry name" value="UBA"/>
    <property type="match status" value="1"/>
</dbReference>
<dbReference type="FunFam" id="1.10.8.10:FF:000002">
    <property type="entry name" value="UV excision repair protein RAD23 homolog"/>
    <property type="match status" value="1"/>
</dbReference>
<dbReference type="InterPro" id="IPR009060">
    <property type="entry name" value="UBA-like_sf"/>
</dbReference>
<sequence length="755" mass="85367">MDSEHATSSQSSIPSAKSEKKDTKDMKDKEEKKSDKKEGKGETSKSSDEEEDESEEESDYDLNVLKDQFNGYGNEIMFVSSATGEVVFEMDTWDDTSYLDSVFQDLMTHLPHIARIKSENNLLFLPLLSRSIEEEKEEIGACYIHAVFLDSLEPMEVGISFDPWCFVINLTNETQTLTTSRMHIARFGNVLRFEHLKDFRGDIPCALGPFVFKDQIIDRVKRGRLADSEPLKLGFLDIWTRFIDTIPFLRDEYSRNLMRHHELREKKRRAARRTTLRKQKTVEKKSPLQDKGKSEEEVKKKARMMMMKIGKKEVPFEQFHPTDSVSSTIRDRLPAKGKVTKWGKVFFLDLEDVSFASGISEKDSKLKFTTLLSKGDVALWYSRPAIVVAFGPSPMSIGDEIRLAEKCLLIGKLSSTKGFSRVKNGDIGHIRWVTSEEREKKRGAKRLDVQSAPKSKPGRSPRRVAAAVVSKQRSDALPRKKRKLSVEEQQVGSSYVGKEEKEKDDYDIDDDEEEEEEEGEEEDDIAEENDDMFELSDEDVQGHNSLDHAIDDDENDDDVDDRESSDDVKQGKKNPTSEPSMSLSSPTASEIENFREWKEAVCEIDEERGKEKEKEKVDRKKRKKRQGDEMELEEERTRNAKNGDGVNDHDNDVGGGGGGGGGAGGGGGRTRVQFTPEEAEALRRLMELGFEQDVAVQAFLACDRNEELAANFLFDHGLEMMEDSRSDPPPRPDGDDGDDDGGDDDGGDDDTPMEP</sequence>
<feature type="region of interest" description="Disordered" evidence="1">
    <location>
        <begin position="441"/>
        <end position="671"/>
    </location>
</feature>
<dbReference type="AlphaFoldDB" id="A0A192ZI17"/>
<dbReference type="SMART" id="SM00165">
    <property type="entry name" value="UBA"/>
    <property type="match status" value="1"/>
</dbReference>
<dbReference type="PROSITE" id="PS50030">
    <property type="entry name" value="UBA"/>
    <property type="match status" value="1"/>
</dbReference>
<feature type="region of interest" description="Disordered" evidence="1">
    <location>
        <begin position="264"/>
        <end position="297"/>
    </location>
</feature>
<dbReference type="Gene3D" id="2.40.100.20">
    <property type="match status" value="1"/>
</dbReference>
<name>A0A192ZI17_9EUKA</name>
<feature type="compositionally biased region" description="Basic and acidic residues" evidence="1">
    <location>
        <begin position="592"/>
        <end position="618"/>
    </location>
</feature>
<dbReference type="Gene3D" id="1.10.8.10">
    <property type="entry name" value="DNA helicase RuvA subunit, C-terminal domain"/>
    <property type="match status" value="1"/>
</dbReference>
<feature type="compositionally biased region" description="Acidic residues" evidence="1">
    <location>
        <begin position="735"/>
        <end position="755"/>
    </location>
</feature>
<dbReference type="InterPro" id="IPR015940">
    <property type="entry name" value="UBA"/>
</dbReference>
<dbReference type="Pfam" id="PF04126">
    <property type="entry name" value="Cyclophil_like"/>
    <property type="match status" value="1"/>
</dbReference>
<feature type="compositionally biased region" description="Basic and acidic residues" evidence="1">
    <location>
        <begin position="719"/>
        <end position="734"/>
    </location>
</feature>
<dbReference type="InterPro" id="IPR025658">
    <property type="entry name" value="Cyclophilin_TM1367"/>
</dbReference>
<dbReference type="SUPFAM" id="SSF46934">
    <property type="entry name" value="UBA-like"/>
    <property type="match status" value="1"/>
</dbReference>
<reference evidence="3" key="1">
    <citation type="submission" date="2016-05" db="EMBL/GenBank/DDBJ databases">
        <title>Novel hydrogenosomes in the microaerophilic jakobid Stygiella incarcerata.</title>
        <authorList>
            <person name="Leger M.M."/>
            <person name="Eme L."/>
            <person name="Hug L.A."/>
            <person name="Roger A.J."/>
        </authorList>
    </citation>
    <scope>NUCLEOTIDE SEQUENCE</scope>
</reference>
<dbReference type="PANTHER" id="PTHR35711:SF1">
    <property type="entry name" value="ECTODERMAL, ISOFORM F"/>
    <property type="match status" value="1"/>
</dbReference>
<feature type="compositionally biased region" description="Polar residues" evidence="1">
    <location>
        <begin position="573"/>
        <end position="590"/>
    </location>
</feature>
<evidence type="ECO:0000256" key="1">
    <source>
        <dbReference type="SAM" id="MobiDB-lite"/>
    </source>
</evidence>
<feature type="region of interest" description="Disordered" evidence="1">
    <location>
        <begin position="1"/>
        <end position="62"/>
    </location>
</feature>
<feature type="compositionally biased region" description="Gly residues" evidence="1">
    <location>
        <begin position="653"/>
        <end position="669"/>
    </location>
</feature>
<evidence type="ECO:0000259" key="2">
    <source>
        <dbReference type="PROSITE" id="PS50030"/>
    </source>
</evidence>
<feature type="compositionally biased region" description="Basic and acidic residues" evidence="1">
    <location>
        <begin position="17"/>
        <end position="47"/>
    </location>
</feature>
<feature type="compositionally biased region" description="Basic residues" evidence="1">
    <location>
        <begin position="266"/>
        <end position="279"/>
    </location>
</feature>